<keyword evidence="3" id="KW-0677">Repeat</keyword>
<dbReference type="GO" id="GO:0005886">
    <property type="term" value="C:plasma membrane"/>
    <property type="evidence" value="ECO:0007669"/>
    <property type="project" value="TreeGrafter"/>
</dbReference>
<protein>
    <submittedName>
        <fullName evidence="5">Uncharacterized protein</fullName>
    </submittedName>
</protein>
<keyword evidence="1" id="KW-0433">Leucine-rich repeat</keyword>
<dbReference type="OrthoDB" id="1432377at2759"/>
<proteinExistence type="predicted"/>
<dbReference type="EMBL" id="OC931378">
    <property type="protein sequence ID" value="CAD7659111.1"/>
    <property type="molecule type" value="Genomic_DNA"/>
</dbReference>
<evidence type="ECO:0000313" key="5">
    <source>
        <dbReference type="EMBL" id="CAD7659111.1"/>
    </source>
</evidence>
<sequence length="342" mass="36735">MFVKVALVCILAACPFVCEGARYGCYANPTSAIPGCSCTSQWVATDYVYKTVVTCQGTVGAASDFKDNLRKLDGYKVDDFIITAYPNTRLPEEPFTDKTEIKRIIIQNSPKLEGFGPKGGKGFFANLGKSLKSLVVANNPAIRDDEWATIATSLANGGTADDEGGTGKAAGDVVLNNLVIQKQTLFDDLDAFTALTTLEILVLRGNGFTSFKYDLSAFTNLQVLDLSETPALKKFELSAALPANLKTIFLSGGSIETITTASWTFLVVADFIDLSKNANLDCNCDNLPTGFVSEENEKKFLGATCGKPDAAKAKAFGSFCVQTDYFMSMAADGKPQMSRLYS</sequence>
<accession>A0A7R9MF71</accession>
<organism evidence="5">
    <name type="scientific">Oppiella nova</name>
    <dbReference type="NCBI Taxonomy" id="334625"/>
    <lineage>
        <taxon>Eukaryota</taxon>
        <taxon>Metazoa</taxon>
        <taxon>Ecdysozoa</taxon>
        <taxon>Arthropoda</taxon>
        <taxon>Chelicerata</taxon>
        <taxon>Arachnida</taxon>
        <taxon>Acari</taxon>
        <taxon>Acariformes</taxon>
        <taxon>Sarcoptiformes</taxon>
        <taxon>Oribatida</taxon>
        <taxon>Brachypylina</taxon>
        <taxon>Oppioidea</taxon>
        <taxon>Oppiidae</taxon>
        <taxon>Oppiella</taxon>
    </lineage>
</organism>
<dbReference type="InterPro" id="IPR032675">
    <property type="entry name" value="LRR_dom_sf"/>
</dbReference>
<evidence type="ECO:0000256" key="1">
    <source>
        <dbReference type="ARBA" id="ARBA00022614"/>
    </source>
</evidence>
<name>A0A7R9MF71_9ACAR</name>
<dbReference type="Proteomes" id="UP000728032">
    <property type="component" value="Unassembled WGS sequence"/>
</dbReference>
<dbReference type="PANTHER" id="PTHR24369">
    <property type="entry name" value="ANTIGEN BSP, PUTATIVE-RELATED"/>
    <property type="match status" value="1"/>
</dbReference>
<dbReference type="Gene3D" id="3.80.10.10">
    <property type="entry name" value="Ribonuclease Inhibitor"/>
    <property type="match status" value="1"/>
</dbReference>
<evidence type="ECO:0000256" key="3">
    <source>
        <dbReference type="ARBA" id="ARBA00022737"/>
    </source>
</evidence>
<evidence type="ECO:0000256" key="2">
    <source>
        <dbReference type="ARBA" id="ARBA00022729"/>
    </source>
</evidence>
<dbReference type="InterPro" id="IPR050541">
    <property type="entry name" value="LRR_TM_domain-containing"/>
</dbReference>
<keyword evidence="6" id="KW-1185">Reference proteome</keyword>
<evidence type="ECO:0000313" key="6">
    <source>
        <dbReference type="Proteomes" id="UP000728032"/>
    </source>
</evidence>
<keyword evidence="2 4" id="KW-0732">Signal</keyword>
<dbReference type="SUPFAM" id="SSF52058">
    <property type="entry name" value="L domain-like"/>
    <property type="match status" value="1"/>
</dbReference>
<evidence type="ECO:0000256" key="4">
    <source>
        <dbReference type="SAM" id="SignalP"/>
    </source>
</evidence>
<dbReference type="AlphaFoldDB" id="A0A7R9MF71"/>
<dbReference type="PANTHER" id="PTHR24369:SF210">
    <property type="entry name" value="CHAOPTIN-RELATED"/>
    <property type="match status" value="1"/>
</dbReference>
<dbReference type="EMBL" id="CAJPVJ010016553">
    <property type="protein sequence ID" value="CAG2176273.1"/>
    <property type="molecule type" value="Genomic_DNA"/>
</dbReference>
<feature type="chain" id="PRO_5036403649" evidence="4">
    <location>
        <begin position="21"/>
        <end position="342"/>
    </location>
</feature>
<feature type="signal peptide" evidence="4">
    <location>
        <begin position="1"/>
        <end position="20"/>
    </location>
</feature>
<reference evidence="5" key="1">
    <citation type="submission" date="2020-11" db="EMBL/GenBank/DDBJ databases">
        <authorList>
            <person name="Tran Van P."/>
        </authorList>
    </citation>
    <scope>NUCLEOTIDE SEQUENCE</scope>
</reference>
<gene>
    <name evidence="5" type="ORF">ONB1V03_LOCUS15707</name>
</gene>